<dbReference type="Proteomes" id="UP001189624">
    <property type="component" value="Chromosome 8"/>
</dbReference>
<evidence type="ECO:0000256" key="1">
    <source>
        <dbReference type="SAM" id="MobiDB-lite"/>
    </source>
</evidence>
<dbReference type="Gramene" id="rna-AYBTSS11_LOCUS24701">
    <property type="protein sequence ID" value="CAJ1972650.1"/>
    <property type="gene ID" value="gene-AYBTSS11_LOCUS24701"/>
</dbReference>
<name>A0AA86T6D6_9FABA</name>
<reference evidence="2" key="1">
    <citation type="submission" date="2023-10" db="EMBL/GenBank/DDBJ databases">
        <authorList>
            <person name="Domelevo Entfellner J.-B."/>
        </authorList>
    </citation>
    <scope>NUCLEOTIDE SEQUENCE</scope>
</reference>
<protein>
    <submittedName>
        <fullName evidence="2">Uncharacterized protein</fullName>
    </submittedName>
</protein>
<proteinExistence type="predicted"/>
<dbReference type="InterPro" id="IPR012442">
    <property type="entry name" value="DUF1645_plant"/>
</dbReference>
<evidence type="ECO:0000313" key="2">
    <source>
        <dbReference type="EMBL" id="CAJ1972650.1"/>
    </source>
</evidence>
<accession>A0AA86T6D6</accession>
<dbReference type="AlphaFoldDB" id="A0AA86T6D6"/>
<dbReference type="PANTHER" id="PTHR33095:SF105">
    <property type="entry name" value="DUF1645 FAMILY PROTEIN"/>
    <property type="match status" value="1"/>
</dbReference>
<gene>
    <name evidence="2" type="ORF">AYBTSS11_LOCUS24701</name>
</gene>
<keyword evidence="3" id="KW-1185">Reference proteome</keyword>
<evidence type="ECO:0000313" key="3">
    <source>
        <dbReference type="Proteomes" id="UP001189624"/>
    </source>
</evidence>
<feature type="compositionally biased region" description="Acidic residues" evidence="1">
    <location>
        <begin position="75"/>
        <end position="85"/>
    </location>
</feature>
<feature type="region of interest" description="Disordered" evidence="1">
    <location>
        <begin position="207"/>
        <end position="247"/>
    </location>
</feature>
<feature type="compositionally biased region" description="Low complexity" evidence="1">
    <location>
        <begin position="180"/>
        <end position="189"/>
    </location>
</feature>
<dbReference type="Pfam" id="PF07816">
    <property type="entry name" value="DUF1645"/>
    <property type="match status" value="1"/>
</dbReference>
<feature type="compositionally biased region" description="Basic and acidic residues" evidence="1">
    <location>
        <begin position="96"/>
        <end position="139"/>
    </location>
</feature>
<dbReference type="PANTHER" id="PTHR33095">
    <property type="entry name" value="OS07G0619500 PROTEIN"/>
    <property type="match status" value="1"/>
</dbReference>
<organism evidence="2 3">
    <name type="scientific">Sphenostylis stenocarpa</name>
    <dbReference type="NCBI Taxonomy" id="92480"/>
    <lineage>
        <taxon>Eukaryota</taxon>
        <taxon>Viridiplantae</taxon>
        <taxon>Streptophyta</taxon>
        <taxon>Embryophyta</taxon>
        <taxon>Tracheophyta</taxon>
        <taxon>Spermatophyta</taxon>
        <taxon>Magnoliopsida</taxon>
        <taxon>eudicotyledons</taxon>
        <taxon>Gunneridae</taxon>
        <taxon>Pentapetalae</taxon>
        <taxon>rosids</taxon>
        <taxon>fabids</taxon>
        <taxon>Fabales</taxon>
        <taxon>Fabaceae</taxon>
        <taxon>Papilionoideae</taxon>
        <taxon>50 kb inversion clade</taxon>
        <taxon>NPAAA clade</taxon>
        <taxon>indigoferoid/millettioid clade</taxon>
        <taxon>Phaseoleae</taxon>
        <taxon>Sphenostylis</taxon>
    </lineage>
</organism>
<sequence>MEVVIQSPSSPTMDNFDFGSNVGSIYHSVPSSPKGFGNYFLSAPPSPSRLSQLYSEFEYYSSTANSSFEAANKIDDDDDDDDNDKDDYSFAFSVSRESDKSSRSAEELFDGGKIKPLNDSRKSRDPLASEERRGREKEIVLSSSSNSGRRVARSHSPYRKSWEAEKQQQQQPRSNKDESSVLSSSSSSKGSKRWWLKDLLLFRSASEGRGSSKDPLKKYYKKNGNDEVKGSSSFRSSDSSRIKGQVSAHELHYAMKKAESEDMKKRTFLPYRQGILGRLAGFGL</sequence>
<dbReference type="EMBL" id="OY731405">
    <property type="protein sequence ID" value="CAJ1972650.1"/>
    <property type="molecule type" value="Genomic_DNA"/>
</dbReference>
<feature type="compositionally biased region" description="Basic and acidic residues" evidence="1">
    <location>
        <begin position="210"/>
        <end position="229"/>
    </location>
</feature>
<feature type="region of interest" description="Disordered" evidence="1">
    <location>
        <begin position="68"/>
        <end position="191"/>
    </location>
</feature>